<protein>
    <submittedName>
        <fullName evidence="1">Uncharacterized protein</fullName>
    </submittedName>
</protein>
<gene>
    <name evidence="1" type="ORF">S03H2_39025</name>
</gene>
<feature type="non-terminal residue" evidence="1">
    <location>
        <position position="50"/>
    </location>
</feature>
<proteinExistence type="predicted"/>
<dbReference type="AlphaFoldDB" id="X1FRE4"/>
<evidence type="ECO:0000313" key="1">
    <source>
        <dbReference type="EMBL" id="GAH47537.1"/>
    </source>
</evidence>
<dbReference type="EMBL" id="BARU01024095">
    <property type="protein sequence ID" value="GAH47537.1"/>
    <property type="molecule type" value="Genomic_DNA"/>
</dbReference>
<comment type="caution">
    <text evidence="1">The sequence shown here is derived from an EMBL/GenBank/DDBJ whole genome shotgun (WGS) entry which is preliminary data.</text>
</comment>
<accession>X1FRE4</accession>
<name>X1FRE4_9ZZZZ</name>
<sequence length="50" mass="5569">MPGELPDFGFEGFIGDYGNKLFDGAKGWTNLPTMDFYFRGVGLLETFGKD</sequence>
<reference evidence="1" key="1">
    <citation type="journal article" date="2014" name="Front. Microbiol.">
        <title>High frequency of phylogenetically diverse reductive dehalogenase-homologous genes in deep subseafloor sedimentary metagenomes.</title>
        <authorList>
            <person name="Kawai M."/>
            <person name="Futagami T."/>
            <person name="Toyoda A."/>
            <person name="Takaki Y."/>
            <person name="Nishi S."/>
            <person name="Hori S."/>
            <person name="Arai W."/>
            <person name="Tsubouchi T."/>
            <person name="Morono Y."/>
            <person name="Uchiyama I."/>
            <person name="Ito T."/>
            <person name="Fujiyama A."/>
            <person name="Inagaki F."/>
            <person name="Takami H."/>
        </authorList>
    </citation>
    <scope>NUCLEOTIDE SEQUENCE</scope>
    <source>
        <strain evidence="1">Expedition CK06-06</strain>
    </source>
</reference>
<organism evidence="1">
    <name type="scientific">marine sediment metagenome</name>
    <dbReference type="NCBI Taxonomy" id="412755"/>
    <lineage>
        <taxon>unclassified sequences</taxon>
        <taxon>metagenomes</taxon>
        <taxon>ecological metagenomes</taxon>
    </lineage>
</organism>